<sequence>MSGTPKRKRGPDVGPGALPEGPDAGRPEPLRLESVDKYPRKRVMTACNLCRFRKTKCDAVRPSCSFCTDLGVECHYRDAGTPQAEKPEPPLKPREQSSSSLKDTIKTLDSRLGILEADVRELRAQQYASAHPRTEAPPSLFNSHTPKVPSDRTPSGGPTPNVPSIRDALSPVLLYRDAMSSAAESPREGVLFRKTRPEVYTARPGLLAFCCPSYIDAPSWDDYGDFYGNEIRAGEQFLGMFDEYLSSNLDVSRRTLRRLQQSFVDHYLGWIPILEPETVSCVVDTACSLGSPSRDINGCLAMFILAVGAITQETPGNDNDDGGAAKLAGVAYFVNGCQSLERFSLLIESLEIIQCRILQAAYFKLAMRPIQAWNTITGAGRDCRHVLSSTTSQSLPPGLKDGWNRAFWACSLIIEIKSELEQSLRMHPEGHRAFHDIIPLPTFTDEHIGFYFFLAMISLRKLLQDVLDVVGYRQGTVVYAPVVTAELRRQTQAWYDRLPPALRFSLVIAPAPPPLFDPRKNFLRGQYFCMFVVLEWASVLRVMEAHSRGQGGGGGGLSVVGGDEEGTSPARRSSDKLAVARAEARDCIVHTVAYLRCAEEQLARWKMPVYIVTWASFALLAKLLICYRSPALAYIPETTQPEHIADALAMLRPWKHVSFVARGLDRMTAMFEQVLAKEAAEREREAAGGGGGSCG</sequence>
<reference evidence="4" key="1">
    <citation type="journal article" date="2021" name="Nat. Commun.">
        <title>Genetic determinants of endophytism in the Arabidopsis root mycobiome.</title>
        <authorList>
            <person name="Mesny F."/>
            <person name="Miyauchi S."/>
            <person name="Thiergart T."/>
            <person name="Pickel B."/>
            <person name="Atanasova L."/>
            <person name="Karlsson M."/>
            <person name="Huettel B."/>
            <person name="Barry K.W."/>
            <person name="Haridas S."/>
            <person name="Chen C."/>
            <person name="Bauer D."/>
            <person name="Andreopoulos W."/>
            <person name="Pangilinan J."/>
            <person name="LaButti K."/>
            <person name="Riley R."/>
            <person name="Lipzen A."/>
            <person name="Clum A."/>
            <person name="Drula E."/>
            <person name="Henrissat B."/>
            <person name="Kohler A."/>
            <person name="Grigoriev I.V."/>
            <person name="Martin F.M."/>
            <person name="Hacquard S."/>
        </authorList>
    </citation>
    <scope>NUCLEOTIDE SEQUENCE</scope>
    <source>
        <strain evidence="4">MPI-CAGE-CH-0230</strain>
    </source>
</reference>
<dbReference type="InterPro" id="IPR036864">
    <property type="entry name" value="Zn2-C6_fun-type_DNA-bd_sf"/>
</dbReference>
<dbReference type="Pfam" id="PF00172">
    <property type="entry name" value="Zn_clus"/>
    <property type="match status" value="1"/>
</dbReference>
<dbReference type="AlphaFoldDB" id="A0A9P8Y413"/>
<dbReference type="CDD" id="cd12148">
    <property type="entry name" value="fungal_TF_MHR"/>
    <property type="match status" value="1"/>
</dbReference>
<dbReference type="Gene3D" id="4.10.240.10">
    <property type="entry name" value="Zn(2)-C6 fungal-type DNA-binding domain"/>
    <property type="match status" value="1"/>
</dbReference>
<accession>A0A9P8Y413</accession>
<dbReference type="SUPFAM" id="SSF57701">
    <property type="entry name" value="Zn2/Cys6 DNA-binding domain"/>
    <property type="match status" value="1"/>
</dbReference>
<dbReference type="EMBL" id="JAGTJQ010000006">
    <property type="protein sequence ID" value="KAH7029313.1"/>
    <property type="molecule type" value="Genomic_DNA"/>
</dbReference>
<evidence type="ECO:0000259" key="3">
    <source>
        <dbReference type="PROSITE" id="PS50048"/>
    </source>
</evidence>
<gene>
    <name evidence="4" type="ORF">B0I36DRAFT_130832</name>
</gene>
<dbReference type="PROSITE" id="PS00463">
    <property type="entry name" value="ZN2_CY6_FUNGAL_1"/>
    <property type="match status" value="1"/>
</dbReference>
<feature type="compositionally biased region" description="Basic and acidic residues" evidence="2">
    <location>
        <begin position="23"/>
        <end position="36"/>
    </location>
</feature>
<dbReference type="InterPro" id="IPR001138">
    <property type="entry name" value="Zn2Cys6_DnaBD"/>
</dbReference>
<feature type="compositionally biased region" description="Basic and acidic residues" evidence="2">
    <location>
        <begin position="85"/>
        <end position="95"/>
    </location>
</feature>
<dbReference type="PANTHER" id="PTHR47785">
    <property type="entry name" value="ZN(II)2CYS6 TRANSCRIPTION FACTOR (EUROFUNG)-RELATED-RELATED"/>
    <property type="match status" value="1"/>
</dbReference>
<protein>
    <recommendedName>
        <fullName evidence="3">Zn(2)-C6 fungal-type domain-containing protein</fullName>
    </recommendedName>
</protein>
<dbReference type="GO" id="GO:0000981">
    <property type="term" value="F:DNA-binding transcription factor activity, RNA polymerase II-specific"/>
    <property type="evidence" value="ECO:0007669"/>
    <property type="project" value="InterPro"/>
</dbReference>
<dbReference type="PROSITE" id="PS50048">
    <property type="entry name" value="ZN2_CY6_FUNGAL_2"/>
    <property type="match status" value="1"/>
</dbReference>
<evidence type="ECO:0000313" key="5">
    <source>
        <dbReference type="Proteomes" id="UP000756346"/>
    </source>
</evidence>
<feature type="region of interest" description="Disordered" evidence="2">
    <location>
        <begin position="126"/>
        <end position="163"/>
    </location>
</feature>
<dbReference type="InterPro" id="IPR053181">
    <property type="entry name" value="EcdB-like_regulator"/>
</dbReference>
<feature type="region of interest" description="Disordered" evidence="2">
    <location>
        <begin position="1"/>
        <end position="36"/>
    </location>
</feature>
<comment type="caution">
    <text evidence="4">The sequence shown here is derived from an EMBL/GenBank/DDBJ whole genome shotgun (WGS) entry which is preliminary data.</text>
</comment>
<dbReference type="CDD" id="cd00067">
    <property type="entry name" value="GAL4"/>
    <property type="match status" value="1"/>
</dbReference>
<evidence type="ECO:0000313" key="4">
    <source>
        <dbReference type="EMBL" id="KAH7029313.1"/>
    </source>
</evidence>
<evidence type="ECO:0000256" key="1">
    <source>
        <dbReference type="ARBA" id="ARBA00023242"/>
    </source>
</evidence>
<dbReference type="GeneID" id="70177750"/>
<feature type="compositionally biased region" description="Gly residues" evidence="2">
    <location>
        <begin position="549"/>
        <end position="559"/>
    </location>
</feature>
<dbReference type="SMART" id="SM00066">
    <property type="entry name" value="GAL4"/>
    <property type="match status" value="1"/>
</dbReference>
<evidence type="ECO:0000256" key="2">
    <source>
        <dbReference type="SAM" id="MobiDB-lite"/>
    </source>
</evidence>
<proteinExistence type="predicted"/>
<dbReference type="OrthoDB" id="4685598at2759"/>
<feature type="region of interest" description="Disordered" evidence="2">
    <location>
        <begin position="548"/>
        <end position="575"/>
    </location>
</feature>
<dbReference type="Proteomes" id="UP000756346">
    <property type="component" value="Unassembled WGS sequence"/>
</dbReference>
<name>A0A9P8Y413_9PEZI</name>
<feature type="region of interest" description="Disordered" evidence="2">
    <location>
        <begin position="80"/>
        <end position="103"/>
    </location>
</feature>
<dbReference type="GO" id="GO:0008270">
    <property type="term" value="F:zinc ion binding"/>
    <property type="evidence" value="ECO:0007669"/>
    <property type="project" value="InterPro"/>
</dbReference>
<dbReference type="RefSeq" id="XP_046011601.1">
    <property type="nucleotide sequence ID" value="XM_046148204.1"/>
</dbReference>
<feature type="domain" description="Zn(2)-C6 fungal-type" evidence="3">
    <location>
        <begin position="46"/>
        <end position="76"/>
    </location>
</feature>
<keyword evidence="5" id="KW-1185">Reference proteome</keyword>
<organism evidence="4 5">
    <name type="scientific">Microdochium trichocladiopsis</name>
    <dbReference type="NCBI Taxonomy" id="1682393"/>
    <lineage>
        <taxon>Eukaryota</taxon>
        <taxon>Fungi</taxon>
        <taxon>Dikarya</taxon>
        <taxon>Ascomycota</taxon>
        <taxon>Pezizomycotina</taxon>
        <taxon>Sordariomycetes</taxon>
        <taxon>Xylariomycetidae</taxon>
        <taxon>Xylariales</taxon>
        <taxon>Microdochiaceae</taxon>
        <taxon>Microdochium</taxon>
    </lineage>
</organism>
<keyword evidence="1" id="KW-0539">Nucleus</keyword>